<dbReference type="EMBL" id="JAASQR010000004">
    <property type="protein sequence ID" value="NIJ18001.1"/>
    <property type="molecule type" value="Genomic_DNA"/>
</dbReference>
<comment type="caution">
    <text evidence="2">The sequence shown here is derived from an EMBL/GenBank/DDBJ whole genome shotgun (WGS) entry which is preliminary data.</text>
</comment>
<dbReference type="InterPro" id="IPR028087">
    <property type="entry name" value="Tad_N"/>
</dbReference>
<organism evidence="2 3">
    <name type="scientific">Sphingobium vermicomposti</name>
    <dbReference type="NCBI Taxonomy" id="529005"/>
    <lineage>
        <taxon>Bacteria</taxon>
        <taxon>Pseudomonadati</taxon>
        <taxon>Pseudomonadota</taxon>
        <taxon>Alphaproteobacteria</taxon>
        <taxon>Sphingomonadales</taxon>
        <taxon>Sphingomonadaceae</taxon>
        <taxon>Sphingobium</taxon>
    </lineage>
</organism>
<dbReference type="Pfam" id="PF13400">
    <property type="entry name" value="Tad"/>
    <property type="match status" value="1"/>
</dbReference>
<evidence type="ECO:0000313" key="3">
    <source>
        <dbReference type="Proteomes" id="UP000576821"/>
    </source>
</evidence>
<dbReference type="AlphaFoldDB" id="A0A846MAY5"/>
<keyword evidence="3" id="KW-1185">Reference proteome</keyword>
<dbReference type="Proteomes" id="UP000576821">
    <property type="component" value="Unassembled WGS sequence"/>
</dbReference>
<feature type="domain" description="Putative Flp pilus-assembly TadG-like N-terminal" evidence="1">
    <location>
        <begin position="1"/>
        <end position="42"/>
    </location>
</feature>
<proteinExistence type="predicted"/>
<dbReference type="RefSeq" id="WP_243855784.1">
    <property type="nucleotide sequence ID" value="NZ_JAASQR010000004.1"/>
</dbReference>
<protein>
    <recommendedName>
        <fullName evidence="1">Putative Flp pilus-assembly TadG-like N-terminal domain-containing protein</fullName>
    </recommendedName>
</protein>
<evidence type="ECO:0000313" key="2">
    <source>
        <dbReference type="EMBL" id="NIJ18001.1"/>
    </source>
</evidence>
<reference evidence="2 3" key="1">
    <citation type="submission" date="2020-03" db="EMBL/GenBank/DDBJ databases">
        <title>Genomic Encyclopedia of Type Strains, Phase IV (KMG-IV): sequencing the most valuable type-strain genomes for metagenomic binning, comparative biology and taxonomic classification.</title>
        <authorList>
            <person name="Goeker M."/>
        </authorList>
    </citation>
    <scope>NUCLEOTIDE SEQUENCE [LARGE SCALE GENOMIC DNA]</scope>
    <source>
        <strain evidence="2 3">DSM 21299</strain>
    </source>
</reference>
<gene>
    <name evidence="2" type="ORF">FHS54_003001</name>
</gene>
<evidence type="ECO:0000259" key="1">
    <source>
        <dbReference type="Pfam" id="PF13400"/>
    </source>
</evidence>
<accession>A0A846MAY5</accession>
<sequence length="396" mass="40400">MMAAASMPLFVAAAGLATDTVQWTLWKRQIQRQADSAALAGAYGLAQGFSASASATSDIGQMPLITLSQTPVIENAPTAGAYAGNGKAVRVVLQTMQELPFSKMLGITAPVITGEATAAVVSQGEYCVVSLEQTAAVGITLQGNATVNLGCGIMTNSRAANAVNAGGSSTVKASPVAAVGGLQTSSNYDVSTTLLPYSVPEADPYAILPTPSPSGCTGKVSVNPHGTKSVSPGCFKGFDVKGTLNMAPGVYYVDGSSFSVGSQAVVSGAGVTIILTSSSASTNPNQIATLDINGGATINLTSPQSDTYSGVLFYQDRRALDSGTNKVNGNASSSFQGAFYFPSQALEFSGTSGMTTKCVKMVSRRVTFIGNSTIQNECDDYPGAKDLPATIVRLVS</sequence>
<name>A0A846MAY5_9SPHN</name>